<dbReference type="InterPro" id="IPR051127">
    <property type="entry name" value="Fungal_SecMet_Regulators"/>
</dbReference>
<dbReference type="InParanoid" id="A0A0C3DBY1"/>
<dbReference type="Proteomes" id="UP000054321">
    <property type="component" value="Unassembled WGS sequence"/>
</dbReference>
<reference evidence="8 9" key="1">
    <citation type="submission" date="2014-04" db="EMBL/GenBank/DDBJ databases">
        <authorList>
            <consortium name="DOE Joint Genome Institute"/>
            <person name="Kuo A."/>
            <person name="Martino E."/>
            <person name="Perotto S."/>
            <person name="Kohler A."/>
            <person name="Nagy L.G."/>
            <person name="Floudas D."/>
            <person name="Copeland A."/>
            <person name="Barry K.W."/>
            <person name="Cichocki N."/>
            <person name="Veneault-Fourrey C."/>
            <person name="LaButti K."/>
            <person name="Lindquist E.A."/>
            <person name="Lipzen A."/>
            <person name="Lundell T."/>
            <person name="Morin E."/>
            <person name="Murat C."/>
            <person name="Sun H."/>
            <person name="Tunlid A."/>
            <person name="Henrissat B."/>
            <person name="Grigoriev I.V."/>
            <person name="Hibbett D.S."/>
            <person name="Martin F."/>
            <person name="Nordberg H.P."/>
            <person name="Cantor M.N."/>
            <person name="Hua S.X."/>
        </authorList>
    </citation>
    <scope>NUCLEOTIDE SEQUENCE [LARGE SCALE GENOMIC DNA]</scope>
    <source>
        <strain evidence="8 9">Zn</strain>
    </source>
</reference>
<dbReference type="InterPro" id="IPR036864">
    <property type="entry name" value="Zn2-C6_fun-type_DNA-bd_sf"/>
</dbReference>
<evidence type="ECO:0000256" key="6">
    <source>
        <dbReference type="SAM" id="MobiDB-lite"/>
    </source>
</evidence>
<dbReference type="HOGENOM" id="CLU_008511_3_1_1"/>
<dbReference type="OrthoDB" id="424974at2759"/>
<reference evidence="9" key="2">
    <citation type="submission" date="2015-01" db="EMBL/GenBank/DDBJ databases">
        <title>Evolutionary Origins and Diversification of the Mycorrhizal Mutualists.</title>
        <authorList>
            <consortium name="DOE Joint Genome Institute"/>
            <consortium name="Mycorrhizal Genomics Consortium"/>
            <person name="Kohler A."/>
            <person name="Kuo A."/>
            <person name="Nagy L.G."/>
            <person name="Floudas D."/>
            <person name="Copeland A."/>
            <person name="Barry K.W."/>
            <person name="Cichocki N."/>
            <person name="Veneault-Fourrey C."/>
            <person name="LaButti K."/>
            <person name="Lindquist E.A."/>
            <person name="Lipzen A."/>
            <person name="Lundell T."/>
            <person name="Morin E."/>
            <person name="Murat C."/>
            <person name="Riley R."/>
            <person name="Ohm R."/>
            <person name="Sun H."/>
            <person name="Tunlid A."/>
            <person name="Henrissat B."/>
            <person name="Grigoriev I.V."/>
            <person name="Hibbett D.S."/>
            <person name="Martin F."/>
        </authorList>
    </citation>
    <scope>NUCLEOTIDE SEQUENCE [LARGE SCALE GENOMIC DNA]</scope>
    <source>
        <strain evidence="9">Zn</strain>
    </source>
</reference>
<evidence type="ECO:0000256" key="4">
    <source>
        <dbReference type="ARBA" id="ARBA00023163"/>
    </source>
</evidence>
<dbReference type="PANTHER" id="PTHR47424:SF3">
    <property type="entry name" value="REGULATORY PROTEIN GAL4"/>
    <property type="match status" value="1"/>
</dbReference>
<sequence length="585" mass="65839">MSSASPQTQKIGPPRVKRLKIGIACEACRSKKIKCDGVSPVCSSCQKKDATRRTCTYNVRGTSDEPSPRPPPPRRTPQPASSERPDEHDVHYGGVPKIFVSEVKAAIDARLGLSSNGRPSLVPMTDAPLFRTLYCHEVADRSVHHVDNVLPPRKHANHQIDLYWRYIQPLEPFLEQESFSRSYQALEEASNTYFQRAWTLLRPETIIWEPESLELIECLLLMSRYLQCTSNPHRTWMAVGSAMRIARSLGLHIPEASSSGTPSRDSRRRRQLWQCCVFMDSSMVSLAVPPVAIDSLRDNALEGQPHVLSAHYFTRTLELYEVSNHIMFSQPPACSSFGEGLGLPRLYQNEEYFGTVLQLDACLNKWEKSLPQSLRVDISQGGGDDVSHRQGVILRLRLLDARILLFRPMLARFCLSQSQAASTGSALDKGLGGHLFQYGASICVNSAQKMVSLVHEHHKPDGTIGILPWWHRIFYLHVAGTILIAAMLRTDLFTPIVSESWSRAMSALRAHEHLSPFVQQCVTTFQTLSRRILDTHHPTGGEQFPPPEGSSNTYFQDVVQDMGFDPDMFLFDKEDMTWPSNFEST</sequence>
<dbReference type="InterPro" id="IPR001138">
    <property type="entry name" value="Zn2Cys6_DnaBD"/>
</dbReference>
<evidence type="ECO:0000256" key="2">
    <source>
        <dbReference type="ARBA" id="ARBA00023015"/>
    </source>
</evidence>
<dbReference type="AlphaFoldDB" id="A0A0C3DBY1"/>
<dbReference type="CDD" id="cd00067">
    <property type="entry name" value="GAL4"/>
    <property type="match status" value="1"/>
</dbReference>
<evidence type="ECO:0000259" key="7">
    <source>
        <dbReference type="PROSITE" id="PS50048"/>
    </source>
</evidence>
<keyword evidence="4" id="KW-0804">Transcription</keyword>
<dbReference type="GO" id="GO:0000981">
    <property type="term" value="F:DNA-binding transcription factor activity, RNA polymerase II-specific"/>
    <property type="evidence" value="ECO:0007669"/>
    <property type="project" value="InterPro"/>
</dbReference>
<protein>
    <recommendedName>
        <fullName evidence="7">Zn(2)-C6 fungal-type domain-containing protein</fullName>
    </recommendedName>
</protein>
<dbReference type="SUPFAM" id="SSF57701">
    <property type="entry name" value="Zn2/Cys6 DNA-binding domain"/>
    <property type="match status" value="1"/>
</dbReference>
<dbReference type="Pfam" id="PF04082">
    <property type="entry name" value="Fungal_trans"/>
    <property type="match status" value="1"/>
</dbReference>
<gene>
    <name evidence="8" type="ORF">OIDMADRAFT_100429</name>
</gene>
<dbReference type="SMART" id="SM00066">
    <property type="entry name" value="GAL4"/>
    <property type="match status" value="1"/>
</dbReference>
<dbReference type="PANTHER" id="PTHR47424">
    <property type="entry name" value="REGULATORY PROTEIN GAL4"/>
    <property type="match status" value="1"/>
</dbReference>
<name>A0A0C3DBY1_OIDMZ</name>
<accession>A0A0C3DBY1</accession>
<dbReference type="PROSITE" id="PS50048">
    <property type="entry name" value="ZN2_CY6_FUNGAL_2"/>
    <property type="match status" value="1"/>
</dbReference>
<dbReference type="GO" id="GO:0008270">
    <property type="term" value="F:zinc ion binding"/>
    <property type="evidence" value="ECO:0007669"/>
    <property type="project" value="InterPro"/>
</dbReference>
<evidence type="ECO:0000256" key="3">
    <source>
        <dbReference type="ARBA" id="ARBA00023125"/>
    </source>
</evidence>
<dbReference type="InterPro" id="IPR007219">
    <property type="entry name" value="XnlR_reg_dom"/>
</dbReference>
<evidence type="ECO:0000256" key="1">
    <source>
        <dbReference type="ARBA" id="ARBA00022723"/>
    </source>
</evidence>
<keyword evidence="2" id="KW-0805">Transcription regulation</keyword>
<dbReference type="STRING" id="913774.A0A0C3DBY1"/>
<dbReference type="GO" id="GO:0006351">
    <property type="term" value="P:DNA-templated transcription"/>
    <property type="evidence" value="ECO:0007669"/>
    <property type="project" value="InterPro"/>
</dbReference>
<keyword evidence="3" id="KW-0238">DNA-binding</keyword>
<dbReference type="GO" id="GO:0005634">
    <property type="term" value="C:nucleus"/>
    <property type="evidence" value="ECO:0007669"/>
    <property type="project" value="TreeGrafter"/>
</dbReference>
<proteinExistence type="predicted"/>
<dbReference type="SMART" id="SM00906">
    <property type="entry name" value="Fungal_trans"/>
    <property type="match status" value="1"/>
</dbReference>
<feature type="domain" description="Zn(2)-C6 fungal-type" evidence="7">
    <location>
        <begin position="24"/>
        <end position="57"/>
    </location>
</feature>
<organism evidence="8 9">
    <name type="scientific">Oidiodendron maius (strain Zn)</name>
    <dbReference type="NCBI Taxonomy" id="913774"/>
    <lineage>
        <taxon>Eukaryota</taxon>
        <taxon>Fungi</taxon>
        <taxon>Dikarya</taxon>
        <taxon>Ascomycota</taxon>
        <taxon>Pezizomycotina</taxon>
        <taxon>Leotiomycetes</taxon>
        <taxon>Leotiomycetes incertae sedis</taxon>
        <taxon>Myxotrichaceae</taxon>
        <taxon>Oidiodendron</taxon>
    </lineage>
</organism>
<evidence type="ECO:0000313" key="9">
    <source>
        <dbReference type="Proteomes" id="UP000054321"/>
    </source>
</evidence>
<keyword evidence="9" id="KW-1185">Reference proteome</keyword>
<dbReference type="GO" id="GO:0000978">
    <property type="term" value="F:RNA polymerase II cis-regulatory region sequence-specific DNA binding"/>
    <property type="evidence" value="ECO:0007669"/>
    <property type="project" value="TreeGrafter"/>
</dbReference>
<keyword evidence="1" id="KW-0479">Metal-binding</keyword>
<evidence type="ECO:0000256" key="5">
    <source>
        <dbReference type="ARBA" id="ARBA00023242"/>
    </source>
</evidence>
<feature type="region of interest" description="Disordered" evidence="6">
    <location>
        <begin position="56"/>
        <end position="91"/>
    </location>
</feature>
<dbReference type="GO" id="GO:0000435">
    <property type="term" value="P:positive regulation of transcription from RNA polymerase II promoter by galactose"/>
    <property type="evidence" value="ECO:0007669"/>
    <property type="project" value="TreeGrafter"/>
</dbReference>
<dbReference type="CDD" id="cd12148">
    <property type="entry name" value="fungal_TF_MHR"/>
    <property type="match status" value="1"/>
</dbReference>
<evidence type="ECO:0000313" key="8">
    <source>
        <dbReference type="EMBL" id="KIN08854.1"/>
    </source>
</evidence>
<dbReference type="EMBL" id="KN832870">
    <property type="protein sequence ID" value="KIN08854.1"/>
    <property type="molecule type" value="Genomic_DNA"/>
</dbReference>
<dbReference type="Gene3D" id="4.10.240.10">
    <property type="entry name" value="Zn(2)-C6 fungal-type DNA-binding domain"/>
    <property type="match status" value="1"/>
</dbReference>
<dbReference type="Pfam" id="PF00172">
    <property type="entry name" value="Zn_clus"/>
    <property type="match status" value="1"/>
</dbReference>
<keyword evidence="5" id="KW-0539">Nucleus</keyword>